<sequence>MFFFFDMDDINEKLIEKLQAFSESLESNEIKLIKEKDKIDVIYKEYGICSLKIDKICEDKVLIKINKIINTKYELIKKKKEFNRYWKENIPQKEFSISLNNDGELKKLAHLIIGLRDTFISDIVVDFQIRQLEFKDYKGFKDEKFEFNKNLTVFIGKNGCGKTSILDGIAVGIGAFLNRSSFTS</sequence>
<protein>
    <submittedName>
        <fullName evidence="3">AAA family ATPase</fullName>
    </submittedName>
</protein>
<dbReference type="RefSeq" id="WP_146869432.1">
    <property type="nucleotide sequence ID" value="NZ_BKBC01000136.1"/>
</dbReference>
<comment type="caution">
    <text evidence="2">The sequence shown here is derived from an EMBL/GenBank/DDBJ whole genome shotgun (WGS) entry which is preliminary data.</text>
</comment>
<organism evidence="2 4">
    <name type="scientific">Clostridium butyricum</name>
    <dbReference type="NCBI Taxonomy" id="1492"/>
    <lineage>
        <taxon>Bacteria</taxon>
        <taxon>Bacillati</taxon>
        <taxon>Bacillota</taxon>
        <taxon>Clostridia</taxon>
        <taxon>Eubacteriales</taxon>
        <taxon>Clostridiaceae</taxon>
        <taxon>Clostridium</taxon>
    </lineage>
</organism>
<evidence type="ECO:0000313" key="4">
    <source>
        <dbReference type="Proteomes" id="UP000321089"/>
    </source>
</evidence>
<name>A0A512TTD9_CLOBU</name>
<feature type="domain" description="Rad50/SbcC-type AAA" evidence="1">
    <location>
        <begin position="132"/>
        <end position="180"/>
    </location>
</feature>
<dbReference type="SUPFAM" id="SSF52540">
    <property type="entry name" value="P-loop containing nucleoside triphosphate hydrolases"/>
    <property type="match status" value="1"/>
</dbReference>
<dbReference type="GO" id="GO:0006302">
    <property type="term" value="P:double-strand break repair"/>
    <property type="evidence" value="ECO:0007669"/>
    <property type="project" value="InterPro"/>
</dbReference>
<reference evidence="2 4" key="1">
    <citation type="submission" date="2019-07" db="EMBL/GenBank/DDBJ databases">
        <title>Whole genome shotgun sequence of Clostridium butyricum NBRC 3858.</title>
        <authorList>
            <person name="Hosoyama A."/>
            <person name="Uohara A."/>
            <person name="Ohji S."/>
            <person name="Ichikawa N."/>
        </authorList>
    </citation>
    <scope>NUCLEOTIDE SEQUENCE [LARGE SCALE GENOMIC DNA]</scope>
    <source>
        <strain evidence="2 4">NBRC 3858</strain>
    </source>
</reference>
<accession>A0A512TTD9</accession>
<dbReference type="Pfam" id="PF13476">
    <property type="entry name" value="AAA_23"/>
    <property type="match status" value="1"/>
</dbReference>
<dbReference type="Proteomes" id="UP000474042">
    <property type="component" value="Unassembled WGS sequence"/>
</dbReference>
<dbReference type="EMBL" id="WOFV02000121">
    <property type="protein sequence ID" value="NAS19891.1"/>
    <property type="molecule type" value="Genomic_DNA"/>
</dbReference>
<evidence type="ECO:0000313" key="3">
    <source>
        <dbReference type="EMBL" id="NAS19891.1"/>
    </source>
</evidence>
<dbReference type="Proteomes" id="UP000321089">
    <property type="component" value="Unassembled WGS sequence"/>
</dbReference>
<dbReference type="EMBL" id="BKBC01000136">
    <property type="protein sequence ID" value="GEQ23516.1"/>
    <property type="molecule type" value="Genomic_DNA"/>
</dbReference>
<gene>
    <name evidence="2" type="ORF">CBU02nite_40220</name>
    <name evidence="3" type="ORF">GND98_019205</name>
</gene>
<dbReference type="Gene3D" id="3.40.50.300">
    <property type="entry name" value="P-loop containing nucleotide triphosphate hydrolases"/>
    <property type="match status" value="1"/>
</dbReference>
<evidence type="ECO:0000313" key="5">
    <source>
        <dbReference type="Proteomes" id="UP000474042"/>
    </source>
</evidence>
<dbReference type="AlphaFoldDB" id="A0A512TTD9"/>
<evidence type="ECO:0000313" key="2">
    <source>
        <dbReference type="EMBL" id="GEQ23516.1"/>
    </source>
</evidence>
<evidence type="ECO:0000259" key="1">
    <source>
        <dbReference type="Pfam" id="PF13476"/>
    </source>
</evidence>
<dbReference type="InterPro" id="IPR027417">
    <property type="entry name" value="P-loop_NTPase"/>
</dbReference>
<proteinExistence type="predicted"/>
<dbReference type="InterPro" id="IPR038729">
    <property type="entry name" value="Rad50/SbcC_AAA"/>
</dbReference>
<dbReference type="GO" id="GO:0016887">
    <property type="term" value="F:ATP hydrolysis activity"/>
    <property type="evidence" value="ECO:0007669"/>
    <property type="project" value="InterPro"/>
</dbReference>
<reference evidence="3 5" key="2">
    <citation type="submission" date="2020-01" db="EMBL/GenBank/DDBJ databases">
        <title>Genome sequence of a 1,3-propanediol producer, Clostridium butyricum S3.</title>
        <authorList>
            <person name="Zhou J."/>
        </authorList>
    </citation>
    <scope>NUCLEOTIDE SEQUENCE [LARGE SCALE GENOMIC DNA]</scope>
    <source>
        <strain evidence="3 5">S3</strain>
    </source>
</reference>